<reference evidence="2" key="2">
    <citation type="journal article" date="2023" name="Science">
        <title>Genomic signatures of disease resistance in endangered staghorn corals.</title>
        <authorList>
            <person name="Vollmer S.V."/>
            <person name="Selwyn J.D."/>
            <person name="Despard B.A."/>
            <person name="Roesel C.L."/>
        </authorList>
    </citation>
    <scope>NUCLEOTIDE SEQUENCE</scope>
    <source>
        <strain evidence="2">K2</strain>
    </source>
</reference>
<evidence type="ECO:0000313" key="2">
    <source>
        <dbReference type="EMBL" id="KAK2560822.1"/>
    </source>
</evidence>
<reference evidence="2" key="1">
    <citation type="journal article" date="2023" name="G3 (Bethesda)">
        <title>Whole genome assembly and annotation of the endangered Caribbean coral Acropora cervicornis.</title>
        <authorList>
            <person name="Selwyn J.D."/>
            <person name="Vollmer S.V."/>
        </authorList>
    </citation>
    <scope>NUCLEOTIDE SEQUENCE</scope>
    <source>
        <strain evidence="2">K2</strain>
    </source>
</reference>
<dbReference type="EMBL" id="JARQWQ010000035">
    <property type="protein sequence ID" value="KAK2560822.1"/>
    <property type="molecule type" value="Genomic_DNA"/>
</dbReference>
<dbReference type="Proteomes" id="UP001249851">
    <property type="component" value="Unassembled WGS sequence"/>
</dbReference>
<sequence length="155" mass="16863">MTMTTDASHLGWGVVCDGVSSSASYSSTPVGRAPNSASGGFSSPSQRCNAPSRVVCIRDNLQVRGISPRAASYVLKSWRPGTEKQYSAAWKCFCCWCDRKQRNPLQADLGTVCDFLTEQFEDSKKSYSTINSYRSALSSMLLPVDGYSVGEHPIT</sequence>
<dbReference type="PANTHER" id="PTHR35617">
    <property type="entry name" value="PHAGE_INTEGRASE DOMAIN-CONTAINING PROTEIN"/>
    <property type="match status" value="1"/>
</dbReference>
<dbReference type="AlphaFoldDB" id="A0AAD9V4H7"/>
<dbReference type="SUPFAM" id="SSF47823">
    <property type="entry name" value="lambda integrase-like, N-terminal domain"/>
    <property type="match status" value="1"/>
</dbReference>
<accession>A0AAD9V4H7</accession>
<dbReference type="InterPro" id="IPR010998">
    <property type="entry name" value="Integrase_recombinase_N"/>
</dbReference>
<comment type="caution">
    <text evidence="2">The sequence shown here is derived from an EMBL/GenBank/DDBJ whole genome shotgun (WGS) entry which is preliminary data.</text>
</comment>
<keyword evidence="3" id="KW-1185">Reference proteome</keyword>
<organism evidence="2 3">
    <name type="scientific">Acropora cervicornis</name>
    <name type="common">Staghorn coral</name>
    <dbReference type="NCBI Taxonomy" id="6130"/>
    <lineage>
        <taxon>Eukaryota</taxon>
        <taxon>Metazoa</taxon>
        <taxon>Cnidaria</taxon>
        <taxon>Anthozoa</taxon>
        <taxon>Hexacorallia</taxon>
        <taxon>Scleractinia</taxon>
        <taxon>Astrocoeniina</taxon>
        <taxon>Acroporidae</taxon>
        <taxon>Acropora</taxon>
    </lineage>
</organism>
<name>A0AAD9V4H7_ACRCE</name>
<dbReference type="PANTHER" id="PTHR35617:SF3">
    <property type="entry name" value="CORE-BINDING (CB) DOMAIN-CONTAINING PROTEIN"/>
    <property type="match status" value="1"/>
</dbReference>
<dbReference type="GO" id="GO:0003677">
    <property type="term" value="F:DNA binding"/>
    <property type="evidence" value="ECO:0007669"/>
    <property type="project" value="UniProtKB-KW"/>
</dbReference>
<dbReference type="Gene3D" id="1.10.150.130">
    <property type="match status" value="1"/>
</dbReference>
<evidence type="ECO:0000313" key="3">
    <source>
        <dbReference type="Proteomes" id="UP001249851"/>
    </source>
</evidence>
<protein>
    <recommendedName>
        <fullName evidence="4">Core-binding (CB) domain-containing protein</fullName>
    </recommendedName>
</protein>
<evidence type="ECO:0000256" key="1">
    <source>
        <dbReference type="ARBA" id="ARBA00023125"/>
    </source>
</evidence>
<proteinExistence type="predicted"/>
<keyword evidence="1" id="KW-0238">DNA-binding</keyword>
<evidence type="ECO:0008006" key="4">
    <source>
        <dbReference type="Google" id="ProtNLM"/>
    </source>
</evidence>
<gene>
    <name evidence="2" type="ORF">P5673_016626</name>
</gene>